<dbReference type="CDD" id="cd02440">
    <property type="entry name" value="AdoMet_MTases"/>
    <property type="match status" value="1"/>
</dbReference>
<dbReference type="EMBL" id="CALNXI010003553">
    <property type="protein sequence ID" value="CAH3193657.1"/>
    <property type="molecule type" value="Genomic_DNA"/>
</dbReference>
<organism evidence="10 11">
    <name type="scientific">Porites evermanni</name>
    <dbReference type="NCBI Taxonomy" id="104178"/>
    <lineage>
        <taxon>Eukaryota</taxon>
        <taxon>Metazoa</taxon>
        <taxon>Cnidaria</taxon>
        <taxon>Anthozoa</taxon>
        <taxon>Hexacorallia</taxon>
        <taxon>Scleractinia</taxon>
        <taxon>Fungiina</taxon>
        <taxon>Poritidae</taxon>
        <taxon>Porites</taxon>
    </lineage>
</organism>
<dbReference type="PANTHER" id="PTHR43675">
    <property type="entry name" value="ARSENITE METHYLTRANSFERASE"/>
    <property type="match status" value="1"/>
</dbReference>
<accession>A0ABN8SSV6</accession>
<evidence type="ECO:0000256" key="1">
    <source>
        <dbReference type="ARBA" id="ARBA00022679"/>
    </source>
</evidence>
<dbReference type="PANTHER" id="PTHR43675:SF8">
    <property type="entry name" value="ARSENITE METHYLTRANSFERASE"/>
    <property type="match status" value="1"/>
</dbReference>
<keyword evidence="2" id="KW-0949">S-adenosyl-L-methionine</keyword>
<evidence type="ECO:0000256" key="2">
    <source>
        <dbReference type="ARBA" id="ARBA00022691"/>
    </source>
</evidence>
<dbReference type="EC" id="2.1.1.137" evidence="4"/>
<comment type="catalytic activity">
    <reaction evidence="8">
        <text>arsenic triglutathione + 3 [thioredoxin]-dithiol + 3 S-adenosyl-L-methionine = trimethylarsine + 3 [thioredoxin]-disulfide + 3 glutathione + 3 S-adenosyl-L-homocysteine + 3 H(+)</text>
        <dbReference type="Rhea" id="RHEA:69432"/>
        <dbReference type="Rhea" id="RHEA-COMP:10698"/>
        <dbReference type="Rhea" id="RHEA-COMP:10700"/>
        <dbReference type="ChEBI" id="CHEBI:15378"/>
        <dbReference type="ChEBI" id="CHEBI:27130"/>
        <dbReference type="ChEBI" id="CHEBI:29950"/>
        <dbReference type="ChEBI" id="CHEBI:50058"/>
        <dbReference type="ChEBI" id="CHEBI:57856"/>
        <dbReference type="ChEBI" id="CHEBI:57925"/>
        <dbReference type="ChEBI" id="CHEBI:59789"/>
        <dbReference type="ChEBI" id="CHEBI:183640"/>
        <dbReference type="EC" id="2.1.1.137"/>
    </reaction>
</comment>
<feature type="domain" description="Methyltransferase" evidence="9">
    <location>
        <begin position="71"/>
        <end position="222"/>
    </location>
</feature>
<protein>
    <recommendedName>
        <fullName evidence="5">Arsenite methyltransferase</fullName>
        <ecNumber evidence="4">2.1.1.137</ecNumber>
    </recommendedName>
</protein>
<evidence type="ECO:0000256" key="7">
    <source>
        <dbReference type="ARBA" id="ARBA00047943"/>
    </source>
</evidence>
<dbReference type="Pfam" id="PF13847">
    <property type="entry name" value="Methyltransf_31"/>
    <property type="match status" value="1"/>
</dbReference>
<gene>
    <name evidence="10" type="ORF">PEVE_00026260</name>
</gene>
<name>A0ABN8SSV6_9CNID</name>
<proteinExistence type="inferred from homology"/>
<dbReference type="InterPro" id="IPR029063">
    <property type="entry name" value="SAM-dependent_MTases_sf"/>
</dbReference>
<keyword evidence="11" id="KW-1185">Reference proteome</keyword>
<evidence type="ECO:0000256" key="4">
    <source>
        <dbReference type="ARBA" id="ARBA00034521"/>
    </source>
</evidence>
<keyword evidence="1" id="KW-0808">Transferase</keyword>
<sequence>MSSENADHIKESVKDYYGKTLQTSDDLQTNACKIEAKKMSSAVKDALKLIHEEVSSKFFGCGLVAPEAIEGKTILDLGSGSGQDCFVLSKLVGENGHVTGVDMTKEQVDVANKYVEYHTEKFGYSKPNTDFKLGEMERLSDIGIQENSIDIIISNCVVNLTADKKVVLKEAHKVLKNGGEVYFSDMYTDTKLPEALKEDKVLWGKGLAGALHWKELIELCKEVGFSGPYLVTSRPIEAEPELRKSLGRFIRGRVPK</sequence>
<evidence type="ECO:0000313" key="11">
    <source>
        <dbReference type="Proteomes" id="UP001159427"/>
    </source>
</evidence>
<dbReference type="Gene3D" id="3.40.50.150">
    <property type="entry name" value="Vaccinia Virus protein VP39"/>
    <property type="match status" value="1"/>
</dbReference>
<dbReference type="InterPro" id="IPR026669">
    <property type="entry name" value="Arsenite_MeTrfase-like"/>
</dbReference>
<dbReference type="Proteomes" id="UP001159427">
    <property type="component" value="Unassembled WGS sequence"/>
</dbReference>
<dbReference type="SUPFAM" id="SSF53335">
    <property type="entry name" value="S-adenosyl-L-methionine-dependent methyltransferases"/>
    <property type="match status" value="1"/>
</dbReference>
<evidence type="ECO:0000256" key="6">
    <source>
        <dbReference type="ARBA" id="ARBA00047941"/>
    </source>
</evidence>
<reference evidence="10 11" key="1">
    <citation type="submission" date="2022-05" db="EMBL/GenBank/DDBJ databases">
        <authorList>
            <consortium name="Genoscope - CEA"/>
            <person name="William W."/>
        </authorList>
    </citation>
    <scope>NUCLEOTIDE SEQUENCE [LARGE SCALE GENOMIC DNA]</scope>
</reference>
<dbReference type="InterPro" id="IPR025714">
    <property type="entry name" value="Methyltranfer_dom"/>
</dbReference>
<comment type="caution">
    <text evidence="10">The sequence shown here is derived from an EMBL/GenBank/DDBJ whole genome shotgun (WGS) entry which is preliminary data.</text>
</comment>
<evidence type="ECO:0000256" key="5">
    <source>
        <dbReference type="ARBA" id="ARBA00034545"/>
    </source>
</evidence>
<evidence type="ECO:0000256" key="3">
    <source>
        <dbReference type="ARBA" id="ARBA00034487"/>
    </source>
</evidence>
<evidence type="ECO:0000256" key="8">
    <source>
        <dbReference type="ARBA" id="ARBA00048428"/>
    </source>
</evidence>
<evidence type="ECO:0000313" key="10">
    <source>
        <dbReference type="EMBL" id="CAH3193657.1"/>
    </source>
</evidence>
<comment type="similarity">
    <text evidence="3">Belongs to the methyltransferase superfamily. Arsenite methyltransferase family.</text>
</comment>
<comment type="catalytic activity">
    <reaction evidence="7">
        <text>arsenic triglutathione + 2 [thioredoxin]-dithiol + 2 S-adenosyl-L-methionine + H2O = dimethylarsinous acid + 2 [thioredoxin]-disulfide + 3 glutathione + 2 S-adenosyl-L-homocysteine + 2 H(+)</text>
        <dbReference type="Rhea" id="RHEA:69464"/>
        <dbReference type="Rhea" id="RHEA-COMP:10698"/>
        <dbReference type="Rhea" id="RHEA-COMP:10700"/>
        <dbReference type="ChEBI" id="CHEBI:15377"/>
        <dbReference type="ChEBI" id="CHEBI:15378"/>
        <dbReference type="ChEBI" id="CHEBI:23808"/>
        <dbReference type="ChEBI" id="CHEBI:29950"/>
        <dbReference type="ChEBI" id="CHEBI:50058"/>
        <dbReference type="ChEBI" id="CHEBI:57856"/>
        <dbReference type="ChEBI" id="CHEBI:57925"/>
        <dbReference type="ChEBI" id="CHEBI:59789"/>
        <dbReference type="ChEBI" id="CHEBI:183640"/>
        <dbReference type="EC" id="2.1.1.137"/>
    </reaction>
</comment>
<comment type="catalytic activity">
    <reaction evidence="6">
        <text>arsenic triglutathione + [thioredoxin]-dithiol + S-adenosyl-L-methionine + 2 H2O = methylarsonous acid + [thioredoxin]-disulfide + 3 glutathione + S-adenosyl-L-homocysteine + H(+)</text>
        <dbReference type="Rhea" id="RHEA:69460"/>
        <dbReference type="Rhea" id="RHEA-COMP:10698"/>
        <dbReference type="Rhea" id="RHEA-COMP:10700"/>
        <dbReference type="ChEBI" id="CHEBI:15377"/>
        <dbReference type="ChEBI" id="CHEBI:15378"/>
        <dbReference type="ChEBI" id="CHEBI:17826"/>
        <dbReference type="ChEBI" id="CHEBI:29950"/>
        <dbReference type="ChEBI" id="CHEBI:50058"/>
        <dbReference type="ChEBI" id="CHEBI:57856"/>
        <dbReference type="ChEBI" id="CHEBI:57925"/>
        <dbReference type="ChEBI" id="CHEBI:59789"/>
        <dbReference type="ChEBI" id="CHEBI:183640"/>
        <dbReference type="EC" id="2.1.1.137"/>
    </reaction>
</comment>
<evidence type="ECO:0000259" key="9">
    <source>
        <dbReference type="Pfam" id="PF13847"/>
    </source>
</evidence>